<dbReference type="InParanoid" id="M4BK20"/>
<dbReference type="AlphaFoldDB" id="M4BK20"/>
<dbReference type="VEuPathDB" id="FungiDB:HpaG806752"/>
<dbReference type="HOGENOM" id="CLU_3145703_0_0_1"/>
<name>M4BK20_HYAAE</name>
<dbReference type="Proteomes" id="UP000011713">
    <property type="component" value="Unassembled WGS sequence"/>
</dbReference>
<evidence type="ECO:0000313" key="2">
    <source>
        <dbReference type="EnsemblProtists" id="HpaP806752"/>
    </source>
</evidence>
<reference evidence="2" key="2">
    <citation type="submission" date="2015-06" db="UniProtKB">
        <authorList>
            <consortium name="EnsemblProtists"/>
        </authorList>
    </citation>
    <scope>IDENTIFICATION</scope>
    <source>
        <strain evidence="2">Emoy2</strain>
    </source>
</reference>
<evidence type="ECO:0000313" key="3">
    <source>
        <dbReference type="Proteomes" id="UP000011713"/>
    </source>
</evidence>
<proteinExistence type="predicted"/>
<dbReference type="EMBL" id="JH598343">
    <property type="status" value="NOT_ANNOTATED_CDS"/>
    <property type="molecule type" value="Genomic_DNA"/>
</dbReference>
<organism evidence="2 3">
    <name type="scientific">Hyaloperonospora arabidopsidis (strain Emoy2)</name>
    <name type="common">Downy mildew agent</name>
    <name type="synonym">Peronospora arabidopsidis</name>
    <dbReference type="NCBI Taxonomy" id="559515"/>
    <lineage>
        <taxon>Eukaryota</taxon>
        <taxon>Sar</taxon>
        <taxon>Stramenopiles</taxon>
        <taxon>Oomycota</taxon>
        <taxon>Peronosporomycetes</taxon>
        <taxon>Peronosporales</taxon>
        <taxon>Peronosporaceae</taxon>
        <taxon>Hyaloperonospora</taxon>
    </lineage>
</organism>
<sequence>MSLKERRPREQALHSSEVPDFGHSSGGQRKPARIKPRLILFCFGSSLRI</sequence>
<feature type="compositionally biased region" description="Basic and acidic residues" evidence="1">
    <location>
        <begin position="1"/>
        <end position="12"/>
    </location>
</feature>
<accession>M4BK20</accession>
<protein>
    <submittedName>
        <fullName evidence="2">Uncharacterized protein</fullName>
    </submittedName>
</protein>
<evidence type="ECO:0000256" key="1">
    <source>
        <dbReference type="SAM" id="MobiDB-lite"/>
    </source>
</evidence>
<dbReference type="EnsemblProtists" id="HpaT806752">
    <property type="protein sequence ID" value="HpaP806752"/>
    <property type="gene ID" value="HpaG806752"/>
</dbReference>
<feature type="region of interest" description="Disordered" evidence="1">
    <location>
        <begin position="1"/>
        <end position="30"/>
    </location>
</feature>
<keyword evidence="3" id="KW-1185">Reference proteome</keyword>
<reference evidence="3" key="1">
    <citation type="journal article" date="2010" name="Science">
        <title>Signatures of adaptation to obligate biotrophy in the Hyaloperonospora arabidopsidis genome.</title>
        <authorList>
            <person name="Baxter L."/>
            <person name="Tripathy S."/>
            <person name="Ishaque N."/>
            <person name="Boot N."/>
            <person name="Cabral A."/>
            <person name="Kemen E."/>
            <person name="Thines M."/>
            <person name="Ah-Fong A."/>
            <person name="Anderson R."/>
            <person name="Badejoko W."/>
            <person name="Bittner-Eddy P."/>
            <person name="Boore J.L."/>
            <person name="Chibucos M.C."/>
            <person name="Coates M."/>
            <person name="Dehal P."/>
            <person name="Delehaunty K."/>
            <person name="Dong S."/>
            <person name="Downton P."/>
            <person name="Dumas B."/>
            <person name="Fabro G."/>
            <person name="Fronick C."/>
            <person name="Fuerstenberg S.I."/>
            <person name="Fulton L."/>
            <person name="Gaulin E."/>
            <person name="Govers F."/>
            <person name="Hughes L."/>
            <person name="Humphray S."/>
            <person name="Jiang R.H."/>
            <person name="Judelson H."/>
            <person name="Kamoun S."/>
            <person name="Kyung K."/>
            <person name="Meijer H."/>
            <person name="Minx P."/>
            <person name="Morris P."/>
            <person name="Nelson J."/>
            <person name="Phuntumart V."/>
            <person name="Qutob D."/>
            <person name="Rehmany A."/>
            <person name="Rougon-Cardoso A."/>
            <person name="Ryden P."/>
            <person name="Torto-Alalibo T."/>
            <person name="Studholme D."/>
            <person name="Wang Y."/>
            <person name="Win J."/>
            <person name="Wood J."/>
            <person name="Clifton S.W."/>
            <person name="Rogers J."/>
            <person name="Van den Ackerveken G."/>
            <person name="Jones J.D."/>
            <person name="McDowell J.M."/>
            <person name="Beynon J."/>
            <person name="Tyler B.M."/>
        </authorList>
    </citation>
    <scope>NUCLEOTIDE SEQUENCE [LARGE SCALE GENOMIC DNA]</scope>
    <source>
        <strain evidence="3">Emoy2</strain>
    </source>
</reference>